<dbReference type="InterPro" id="IPR013529">
    <property type="entry name" value="Glyco_hydro_42_N"/>
</dbReference>
<gene>
    <name evidence="4" type="ORF">SHKM778_21450</name>
</gene>
<dbReference type="InterPro" id="IPR017853">
    <property type="entry name" value="GH"/>
</dbReference>
<dbReference type="SUPFAM" id="SSF51445">
    <property type="entry name" value="(Trans)glycosidases"/>
    <property type="match status" value="1"/>
</dbReference>
<organism evidence="4">
    <name type="scientific">Streptomyces haneummycinicus</name>
    <dbReference type="NCBI Taxonomy" id="3074435"/>
    <lineage>
        <taxon>Bacteria</taxon>
        <taxon>Bacillati</taxon>
        <taxon>Actinomycetota</taxon>
        <taxon>Actinomycetes</taxon>
        <taxon>Kitasatosporales</taxon>
        <taxon>Streptomycetaceae</taxon>
        <taxon>Streptomyces</taxon>
    </lineage>
</organism>
<evidence type="ECO:0000313" key="4">
    <source>
        <dbReference type="EMBL" id="BFO15757.1"/>
    </source>
</evidence>
<proteinExistence type="predicted"/>
<reference evidence="4" key="2">
    <citation type="submission" date="2024-07" db="EMBL/GenBank/DDBJ databases">
        <title>Streptomyces haneummycinica sp. nov., a new antibiotic-producing actinobacterium isolated from marine sediment.</title>
        <authorList>
            <person name="Uemura M."/>
            <person name="Hamada M."/>
            <person name="Hirano S."/>
            <person name="Kobayashi K."/>
            <person name="Ohshiro T."/>
            <person name="Kobayashi T."/>
            <person name="Terahara T."/>
        </authorList>
    </citation>
    <scope>NUCLEOTIDE SEQUENCE</scope>
    <source>
        <strain evidence="4">KM77-8</strain>
    </source>
</reference>
<name>A0AAT9HEM1_9ACTN</name>
<dbReference type="Pfam" id="PF02449">
    <property type="entry name" value="Glyco_hydro_42"/>
    <property type="match status" value="1"/>
</dbReference>
<dbReference type="AlphaFoldDB" id="A0AAT9HEM1"/>
<evidence type="ECO:0000256" key="1">
    <source>
        <dbReference type="ARBA" id="ARBA00022801"/>
    </source>
</evidence>
<evidence type="ECO:0000256" key="2">
    <source>
        <dbReference type="ARBA" id="ARBA00023295"/>
    </source>
</evidence>
<dbReference type="GO" id="GO:0004565">
    <property type="term" value="F:beta-galactosidase activity"/>
    <property type="evidence" value="ECO:0007669"/>
    <property type="project" value="InterPro"/>
</dbReference>
<evidence type="ECO:0000259" key="3">
    <source>
        <dbReference type="Pfam" id="PF02449"/>
    </source>
</evidence>
<dbReference type="InterPro" id="IPR003476">
    <property type="entry name" value="Glyco_hydro_42"/>
</dbReference>
<dbReference type="Gene3D" id="3.20.20.80">
    <property type="entry name" value="Glycosidases"/>
    <property type="match status" value="1"/>
</dbReference>
<protein>
    <recommendedName>
        <fullName evidence="3">Glycoside hydrolase family 42 N-terminal domain-containing protein</fullName>
    </recommendedName>
</protein>
<dbReference type="PANTHER" id="PTHR36447">
    <property type="entry name" value="BETA-GALACTOSIDASE GANA"/>
    <property type="match status" value="1"/>
</dbReference>
<dbReference type="EMBL" id="AP035768">
    <property type="protein sequence ID" value="BFO15757.1"/>
    <property type="molecule type" value="Genomic_DNA"/>
</dbReference>
<dbReference type="PANTHER" id="PTHR36447:SF1">
    <property type="entry name" value="BETA-GALACTOSIDASE GANA"/>
    <property type="match status" value="1"/>
</dbReference>
<dbReference type="GO" id="GO:0005975">
    <property type="term" value="P:carbohydrate metabolic process"/>
    <property type="evidence" value="ECO:0007669"/>
    <property type="project" value="InterPro"/>
</dbReference>
<keyword evidence="1" id="KW-0378">Hydrolase</keyword>
<accession>A0AAT9HEM1</accession>
<keyword evidence="2" id="KW-0326">Glycosidase</keyword>
<sequence>MPSLSDVARGRLLFGGDYNPEQWPEEVWAEDARLMARAGVNSVTLGVFSWSRIEPRAGSGTSGGSTG</sequence>
<dbReference type="GO" id="GO:0009341">
    <property type="term" value="C:beta-galactosidase complex"/>
    <property type="evidence" value="ECO:0007669"/>
    <property type="project" value="InterPro"/>
</dbReference>
<reference evidence="4" key="1">
    <citation type="submission" date="2024-06" db="EMBL/GenBank/DDBJ databases">
        <authorList>
            <consortium name="consrtm"/>
            <person name="Uemura M."/>
            <person name="Terahara T."/>
        </authorList>
    </citation>
    <scope>NUCLEOTIDE SEQUENCE</scope>
    <source>
        <strain evidence="4">KM77-8</strain>
    </source>
</reference>
<feature type="domain" description="Glycoside hydrolase family 42 N-terminal" evidence="3">
    <location>
        <begin position="17"/>
        <end position="59"/>
    </location>
</feature>